<evidence type="ECO:0000313" key="17">
    <source>
        <dbReference type="Proteomes" id="UP000009073"/>
    </source>
</evidence>
<evidence type="ECO:0000256" key="13">
    <source>
        <dbReference type="ARBA" id="ARBA00048954"/>
    </source>
</evidence>
<comment type="similarity">
    <text evidence="11">Belongs to the helicase family. DinG subfamily.</text>
</comment>
<dbReference type="GO" id="GO:0051536">
    <property type="term" value="F:iron-sulfur cluster binding"/>
    <property type="evidence" value="ECO:0007669"/>
    <property type="project" value="UniProtKB-KW"/>
</dbReference>
<keyword evidence="5 16" id="KW-0347">Helicase</keyword>
<dbReference type="GO" id="GO:0043139">
    <property type="term" value="F:5'-3' DNA helicase activity"/>
    <property type="evidence" value="ECO:0007669"/>
    <property type="project" value="UniProtKB-EC"/>
</dbReference>
<dbReference type="GO" id="GO:0016818">
    <property type="term" value="F:hydrolase activity, acting on acid anhydrides, in phosphorus-containing anhydrides"/>
    <property type="evidence" value="ECO:0007669"/>
    <property type="project" value="InterPro"/>
</dbReference>
<keyword evidence="2" id="KW-0479">Metal-binding</keyword>
<dbReference type="InterPro" id="IPR027417">
    <property type="entry name" value="P-loop_NTPase"/>
</dbReference>
<dbReference type="PANTHER" id="PTHR11472">
    <property type="entry name" value="DNA REPAIR DEAD HELICASE RAD3/XP-D SUBFAMILY MEMBER"/>
    <property type="match status" value="1"/>
</dbReference>
<gene>
    <name evidence="16" type="ordered locus">Tola_1071</name>
</gene>
<dbReference type="FunFam" id="3.40.50.300:FF:000466">
    <property type="entry name" value="ATP-dependent DNA helicase"/>
    <property type="match status" value="1"/>
</dbReference>
<reference evidence="16 17" key="2">
    <citation type="journal article" date="2011" name="Stand. Genomic Sci.">
        <title>Complete genome sequence of Tolumonas auensis type strain (TA 4).</title>
        <authorList>
            <person name="Chertkov O."/>
            <person name="Copeland A."/>
            <person name="Lucas S."/>
            <person name="Lapidus A."/>
            <person name="Berry K.W."/>
            <person name="Detter J.C."/>
            <person name="Del Rio T.G."/>
            <person name="Hammon N."/>
            <person name="Dalin E."/>
            <person name="Tice H."/>
            <person name="Pitluck S."/>
            <person name="Richardson P."/>
            <person name="Bruce D."/>
            <person name="Goodwin L."/>
            <person name="Han C."/>
            <person name="Tapia R."/>
            <person name="Saunders E."/>
            <person name="Schmutz J."/>
            <person name="Brettin T."/>
            <person name="Larimer F."/>
            <person name="Land M."/>
            <person name="Hauser L."/>
            <person name="Spring S."/>
            <person name="Rohde M."/>
            <person name="Kyrpides N.C."/>
            <person name="Ivanova N."/>
            <person name="Goker M."/>
            <person name="Beller H.R."/>
            <person name="Klenk H.P."/>
            <person name="Woyke T."/>
        </authorList>
    </citation>
    <scope>NUCLEOTIDE SEQUENCE [LARGE SCALE GENOMIC DNA]</scope>
    <source>
        <strain evidence="17">DSM 9187 / TA4</strain>
    </source>
</reference>
<proteinExistence type="inferred from homology"/>
<evidence type="ECO:0000256" key="12">
    <source>
        <dbReference type="ARBA" id="ARBA00044969"/>
    </source>
</evidence>
<dbReference type="GO" id="GO:0006281">
    <property type="term" value="P:DNA repair"/>
    <property type="evidence" value="ECO:0007669"/>
    <property type="project" value="TreeGrafter"/>
</dbReference>
<keyword evidence="17" id="KW-1185">Reference proteome</keyword>
<dbReference type="PANTHER" id="PTHR11472:SF34">
    <property type="entry name" value="REGULATOR OF TELOMERE ELONGATION HELICASE 1"/>
    <property type="match status" value="1"/>
</dbReference>
<evidence type="ECO:0000256" key="14">
    <source>
        <dbReference type="ARBA" id="ARBA00071792"/>
    </source>
</evidence>
<dbReference type="OrthoDB" id="9805194at2"/>
<evidence type="ECO:0000313" key="16">
    <source>
        <dbReference type="EMBL" id="ACQ92697.1"/>
    </source>
</evidence>
<evidence type="ECO:0000256" key="11">
    <source>
        <dbReference type="ARBA" id="ARBA00038058"/>
    </source>
</evidence>
<keyword evidence="10" id="KW-0413">Isomerase</keyword>
<dbReference type="HOGENOM" id="CLU_012117_2_2_6"/>
<dbReference type="Pfam" id="PF00270">
    <property type="entry name" value="DEAD"/>
    <property type="match status" value="1"/>
</dbReference>
<evidence type="ECO:0000256" key="6">
    <source>
        <dbReference type="ARBA" id="ARBA00022840"/>
    </source>
</evidence>
<dbReference type="Proteomes" id="UP000009073">
    <property type="component" value="Chromosome"/>
</dbReference>
<keyword evidence="9" id="KW-0238">DNA-binding</keyword>
<dbReference type="STRING" id="595494.Tola_1071"/>
<dbReference type="InterPro" id="IPR014013">
    <property type="entry name" value="Helic_SF1/SF2_ATP-bd_DinG/Rad3"/>
</dbReference>
<dbReference type="InterPro" id="IPR014001">
    <property type="entry name" value="Helicase_ATP-bd"/>
</dbReference>
<reference evidence="17" key="1">
    <citation type="submission" date="2009-05" db="EMBL/GenBank/DDBJ databases">
        <title>Complete sequence of Tolumonas auensis DSM 9187.</title>
        <authorList>
            <consortium name="US DOE Joint Genome Institute"/>
            <person name="Lucas S."/>
            <person name="Copeland A."/>
            <person name="Lapidus A."/>
            <person name="Glavina del Rio T."/>
            <person name="Tice H."/>
            <person name="Bruce D."/>
            <person name="Goodwin L."/>
            <person name="Pitluck S."/>
            <person name="Chertkov O."/>
            <person name="Brettin T."/>
            <person name="Detter J.C."/>
            <person name="Han C."/>
            <person name="Larimer F."/>
            <person name="Land M."/>
            <person name="Hauser L."/>
            <person name="Kyrpides N."/>
            <person name="Mikhailova N."/>
            <person name="Spring S."/>
            <person name="Beller H."/>
        </authorList>
    </citation>
    <scope>NUCLEOTIDE SEQUENCE [LARGE SCALE GENOMIC DNA]</scope>
    <source>
        <strain evidence="17">DSM 9187 / TA4</strain>
    </source>
</reference>
<dbReference type="GO" id="GO:0003677">
    <property type="term" value="F:DNA binding"/>
    <property type="evidence" value="ECO:0007669"/>
    <property type="project" value="UniProtKB-KW"/>
</dbReference>
<dbReference type="AlphaFoldDB" id="C4LDA1"/>
<accession>C4LDA1</accession>
<dbReference type="InterPro" id="IPR011545">
    <property type="entry name" value="DEAD/DEAH_box_helicase_dom"/>
</dbReference>
<dbReference type="SMART" id="SM00491">
    <property type="entry name" value="HELICc2"/>
    <property type="match status" value="1"/>
</dbReference>
<dbReference type="SUPFAM" id="SSF52540">
    <property type="entry name" value="P-loop containing nucleoside triphosphate hydrolases"/>
    <property type="match status" value="1"/>
</dbReference>
<comment type="catalytic activity">
    <reaction evidence="13">
        <text>ATP + H2O = ADP + phosphate + H(+)</text>
        <dbReference type="Rhea" id="RHEA:13065"/>
        <dbReference type="ChEBI" id="CHEBI:15377"/>
        <dbReference type="ChEBI" id="CHEBI:15378"/>
        <dbReference type="ChEBI" id="CHEBI:30616"/>
        <dbReference type="ChEBI" id="CHEBI:43474"/>
        <dbReference type="ChEBI" id="CHEBI:456216"/>
        <dbReference type="EC" id="5.6.2.3"/>
    </reaction>
</comment>
<dbReference type="SMART" id="SM00487">
    <property type="entry name" value="DEXDc"/>
    <property type="match status" value="1"/>
</dbReference>
<dbReference type="InterPro" id="IPR045028">
    <property type="entry name" value="DinG/Rad3-like"/>
</dbReference>
<dbReference type="EMBL" id="CP001616">
    <property type="protein sequence ID" value="ACQ92697.1"/>
    <property type="molecule type" value="Genomic_DNA"/>
</dbReference>
<dbReference type="PROSITE" id="PS51193">
    <property type="entry name" value="HELICASE_ATP_BIND_2"/>
    <property type="match status" value="1"/>
</dbReference>
<dbReference type="FunFam" id="3.40.50.300:FF:000499">
    <property type="entry name" value="ATP-dependent DNA helicase"/>
    <property type="match status" value="1"/>
</dbReference>
<dbReference type="RefSeq" id="WP_012729296.1">
    <property type="nucleotide sequence ID" value="NC_012691.1"/>
</dbReference>
<dbReference type="Pfam" id="PF13307">
    <property type="entry name" value="Helicase_C_2"/>
    <property type="match status" value="1"/>
</dbReference>
<protein>
    <recommendedName>
        <fullName evidence="14">ATP-dependent DNA helicase YoaA</fullName>
        <ecNumber evidence="12">5.6.2.3</ecNumber>
    </recommendedName>
</protein>
<keyword evidence="7" id="KW-0408">Iron</keyword>
<evidence type="ECO:0000256" key="1">
    <source>
        <dbReference type="ARBA" id="ARBA00001966"/>
    </source>
</evidence>
<dbReference type="KEGG" id="tau:Tola_1071"/>
<dbReference type="EC" id="5.6.2.3" evidence="12"/>
<evidence type="ECO:0000256" key="2">
    <source>
        <dbReference type="ARBA" id="ARBA00022723"/>
    </source>
</evidence>
<feature type="domain" description="Helicase ATP-binding" evidence="15">
    <location>
        <begin position="26"/>
        <end position="288"/>
    </location>
</feature>
<sequence length="672" mass="75025">MWYNRPSFFSCRDPLLNNDYFAENGLLAKAIPGFAPRQAQVHMAEAVSKAIETAGRLLVEAGTGTGKTFAYLVPALDSGKRVIISTGSKALQDQLYERDLPTLLLAMQYGKPVAQLKGRSNYLCTYRLALLEQEMHFLAADVFADLPKVRQFKARTVSGDVADIPGLQEQAPILPFVTSTNDNCLGRECPDYENCFLVKARRKALDAQVVVINHHLFFADMSVKDTGFGELLPDADVYIFDEAHQLPDIASQYFGESLSSRQLSDVADELRLAYRLEAKDMAQLGKAADRLVQDCQAMRLAFGVDPSRGNLRDVLVQPQMQRELQRLKESIKFCYDVCKLALGRGEQINNCFERLAGFLTTVDHVTAITEAGAAYWYETTKRHFTLNVTPLSIAERFAQEVMRVGCSWIFTSATLTVGEEFDYFSQRMGVGDADTCLLDSPFDYAHQSLLCVPRNLPDTSIYQRATQLAERLLPVIEQVPGGCFFLCTSYNSVNQIAQVLRDKLDRTVLVQGDDNKQRILADFVADGHAVLVATSSFWEGVDVRGAALSCVIIDKLPFTSPDEPLLKARMEDCRMQGGDPFQQLQLPEAVIVLKQGVGRLIRDYQDRGILILCDPRLVNKPYGAAFLKSLPPIPRCRDITRLTEFWKLPVSAPVITQEEPIREIEANENSGD</sequence>
<evidence type="ECO:0000256" key="10">
    <source>
        <dbReference type="ARBA" id="ARBA00023235"/>
    </source>
</evidence>
<organism evidence="16 17">
    <name type="scientific">Tolumonas auensis (strain DSM 9187 / NBRC 110442 / TA 4)</name>
    <dbReference type="NCBI Taxonomy" id="595494"/>
    <lineage>
        <taxon>Bacteria</taxon>
        <taxon>Pseudomonadati</taxon>
        <taxon>Pseudomonadota</taxon>
        <taxon>Gammaproteobacteria</taxon>
        <taxon>Aeromonadales</taxon>
        <taxon>Aeromonadaceae</taxon>
        <taxon>Tolumonas</taxon>
    </lineage>
</organism>
<dbReference type="GO" id="GO:0005524">
    <property type="term" value="F:ATP binding"/>
    <property type="evidence" value="ECO:0007669"/>
    <property type="project" value="UniProtKB-KW"/>
</dbReference>
<keyword evidence="8" id="KW-0411">Iron-sulfur</keyword>
<evidence type="ECO:0000259" key="15">
    <source>
        <dbReference type="PROSITE" id="PS51193"/>
    </source>
</evidence>
<dbReference type="InterPro" id="IPR006555">
    <property type="entry name" value="ATP-dep_Helicase_C"/>
</dbReference>
<evidence type="ECO:0000256" key="8">
    <source>
        <dbReference type="ARBA" id="ARBA00023014"/>
    </source>
</evidence>
<evidence type="ECO:0000256" key="3">
    <source>
        <dbReference type="ARBA" id="ARBA00022741"/>
    </source>
</evidence>
<dbReference type="Gene3D" id="3.40.50.300">
    <property type="entry name" value="P-loop containing nucleotide triphosphate hydrolases"/>
    <property type="match status" value="2"/>
</dbReference>
<comment type="cofactor">
    <cofactor evidence="1">
        <name>[4Fe-4S] cluster</name>
        <dbReference type="ChEBI" id="CHEBI:49883"/>
    </cofactor>
</comment>
<dbReference type="GO" id="GO:0046872">
    <property type="term" value="F:metal ion binding"/>
    <property type="evidence" value="ECO:0007669"/>
    <property type="project" value="UniProtKB-KW"/>
</dbReference>
<evidence type="ECO:0000256" key="5">
    <source>
        <dbReference type="ARBA" id="ARBA00022806"/>
    </source>
</evidence>
<evidence type="ECO:0000256" key="7">
    <source>
        <dbReference type="ARBA" id="ARBA00023004"/>
    </source>
</evidence>
<keyword evidence="6" id="KW-0067">ATP-binding</keyword>
<dbReference type="eggNOG" id="COG1199">
    <property type="taxonomic scope" value="Bacteria"/>
</dbReference>
<name>C4LDA1_TOLAT</name>
<evidence type="ECO:0000256" key="4">
    <source>
        <dbReference type="ARBA" id="ARBA00022801"/>
    </source>
</evidence>
<keyword evidence="3" id="KW-0547">Nucleotide-binding</keyword>
<evidence type="ECO:0000256" key="9">
    <source>
        <dbReference type="ARBA" id="ARBA00023125"/>
    </source>
</evidence>
<keyword evidence="4" id="KW-0378">Hydrolase</keyword>